<name>A0A161Y7V6_COLIC</name>
<evidence type="ECO:0000313" key="3">
    <source>
        <dbReference type="Proteomes" id="UP000076584"/>
    </source>
</evidence>
<protein>
    <submittedName>
        <fullName evidence="2">Uncharacterized protein</fullName>
    </submittedName>
</protein>
<sequence length="274" mass="29578">MASRISIPNLLTPDLAMQTVPAEVEFRSENASRPQTPPQQDTSLSTNDTRHQTDVEPCSDTTSQATAVHSLLSPAKLTSSGEPTLKDMFSVQMLQPSTITSSSLALQQQMFDGYGSLSPPDYSTQMLPPCCCNSFINFLFFKSLCDQQLLDTASLGNYDPAFPSPTCNYYCGWHPDYTSGVRKPLEDGASSGYFVERSLPETCFTGACLSTGVFIQDPPVELSQTWTHGFDVQPVPPQALVLGNGDNWDVAGEQNGLITVPEPFSAGQIASLGS</sequence>
<proteinExistence type="predicted"/>
<gene>
    <name evidence="2" type="ORF">CI238_12909</name>
</gene>
<dbReference type="Proteomes" id="UP000076584">
    <property type="component" value="Unassembled WGS sequence"/>
</dbReference>
<evidence type="ECO:0000313" key="2">
    <source>
        <dbReference type="EMBL" id="KZL67937.1"/>
    </source>
</evidence>
<accession>A0A161Y7V6</accession>
<comment type="caution">
    <text evidence="2">The sequence shown here is derived from an EMBL/GenBank/DDBJ whole genome shotgun (WGS) entry which is preliminary data.</text>
</comment>
<reference evidence="2 3" key="1">
    <citation type="submission" date="2015-06" db="EMBL/GenBank/DDBJ databases">
        <title>Survival trade-offs in plant roots during colonization by closely related pathogenic and mutualistic fungi.</title>
        <authorList>
            <person name="Hacquard S."/>
            <person name="Kracher B."/>
            <person name="Hiruma K."/>
            <person name="Weinman A."/>
            <person name="Muench P."/>
            <person name="Garrido Oter R."/>
            <person name="Ver Loren van Themaat E."/>
            <person name="Dallerey J.-F."/>
            <person name="Damm U."/>
            <person name="Henrissat B."/>
            <person name="Lespinet O."/>
            <person name="Thon M."/>
            <person name="Kemen E."/>
            <person name="McHardy A.C."/>
            <person name="Schulze-Lefert P."/>
            <person name="O'Connell R.J."/>
        </authorList>
    </citation>
    <scope>NUCLEOTIDE SEQUENCE [LARGE SCALE GENOMIC DNA]</scope>
    <source>
        <strain evidence="2 3">MAFF 238704</strain>
    </source>
</reference>
<dbReference type="EMBL" id="LFIW01002521">
    <property type="protein sequence ID" value="KZL67937.1"/>
    <property type="molecule type" value="Genomic_DNA"/>
</dbReference>
<dbReference type="AlphaFoldDB" id="A0A161Y7V6"/>
<organism evidence="2 3">
    <name type="scientific">Colletotrichum incanum</name>
    <name type="common">Soybean anthracnose fungus</name>
    <dbReference type="NCBI Taxonomy" id="1573173"/>
    <lineage>
        <taxon>Eukaryota</taxon>
        <taxon>Fungi</taxon>
        <taxon>Dikarya</taxon>
        <taxon>Ascomycota</taxon>
        <taxon>Pezizomycotina</taxon>
        <taxon>Sordariomycetes</taxon>
        <taxon>Hypocreomycetidae</taxon>
        <taxon>Glomerellales</taxon>
        <taxon>Glomerellaceae</taxon>
        <taxon>Colletotrichum</taxon>
        <taxon>Colletotrichum spaethianum species complex</taxon>
    </lineage>
</organism>
<feature type="compositionally biased region" description="Polar residues" evidence="1">
    <location>
        <begin position="31"/>
        <end position="47"/>
    </location>
</feature>
<keyword evidence="3" id="KW-1185">Reference proteome</keyword>
<feature type="region of interest" description="Disordered" evidence="1">
    <location>
        <begin position="26"/>
        <end position="62"/>
    </location>
</feature>
<evidence type="ECO:0000256" key="1">
    <source>
        <dbReference type="SAM" id="MobiDB-lite"/>
    </source>
</evidence>